<proteinExistence type="predicted"/>
<evidence type="ECO:0000259" key="4">
    <source>
        <dbReference type="PROSITE" id="PS01124"/>
    </source>
</evidence>
<evidence type="ECO:0000256" key="2">
    <source>
        <dbReference type="ARBA" id="ARBA00023125"/>
    </source>
</evidence>
<dbReference type="SMART" id="SM00342">
    <property type="entry name" value="HTH_ARAC"/>
    <property type="match status" value="1"/>
</dbReference>
<evidence type="ECO:0000313" key="5">
    <source>
        <dbReference type="EMBL" id="BBE31779.1"/>
    </source>
</evidence>
<dbReference type="FunCoup" id="A0A7G1GC55">
    <property type="interactions" value="1"/>
</dbReference>
<dbReference type="PROSITE" id="PS01124">
    <property type="entry name" value="HTH_ARAC_FAMILY_2"/>
    <property type="match status" value="1"/>
</dbReference>
<dbReference type="SUPFAM" id="SSF46689">
    <property type="entry name" value="Homeodomain-like"/>
    <property type="match status" value="2"/>
</dbReference>
<dbReference type="InterPro" id="IPR018060">
    <property type="entry name" value="HTH_AraC"/>
</dbReference>
<dbReference type="InterPro" id="IPR018062">
    <property type="entry name" value="HTH_AraC-typ_CS"/>
</dbReference>
<dbReference type="GO" id="GO:0043565">
    <property type="term" value="F:sequence-specific DNA binding"/>
    <property type="evidence" value="ECO:0007669"/>
    <property type="project" value="InterPro"/>
</dbReference>
<evidence type="ECO:0000256" key="1">
    <source>
        <dbReference type="ARBA" id="ARBA00023015"/>
    </source>
</evidence>
<gene>
    <name evidence="5" type="ORF">OSSY52_19200</name>
</gene>
<keyword evidence="6" id="KW-1185">Reference proteome</keyword>
<feature type="domain" description="HTH araC/xylS-type" evidence="4">
    <location>
        <begin position="175"/>
        <end position="271"/>
    </location>
</feature>
<evidence type="ECO:0000313" key="6">
    <source>
        <dbReference type="Proteomes" id="UP000516361"/>
    </source>
</evidence>
<name>A0A7G1GC55_9BACT</name>
<keyword evidence="2" id="KW-0238">DNA-binding</keyword>
<reference evidence="5 6" key="1">
    <citation type="submission" date="2018-06" db="EMBL/GenBank/DDBJ databases">
        <title>Genome sequencing of Oceanotoga sp. sy52.</title>
        <authorList>
            <person name="Mori K."/>
        </authorList>
    </citation>
    <scope>NUCLEOTIDE SEQUENCE [LARGE SCALE GENOMIC DNA]</scope>
    <source>
        <strain evidence="6">sy52</strain>
    </source>
</reference>
<sequence>MNSFNRKLEMNDGLETKYMKVLYYDFNSYYKGSYKSYEYPRLCTILEGEKRVTINSNEKFIYNKDQFILLPSNSSVEMEIQKPTKAFVLEISNELIHNISNQISIKFNVEQKEVSLFKSKVNLIDDVLNKIHNVFLQNTKNKEFLLDLYAQEITYSLLTNELSNSLLCHENTLIQKAISKMKNDFLNNLTVNDLANYLSMSTSNFSTYFKKCTGISPNNYLKNLKLNEAKKRLLNESVTDVAYDLGYENISYFIKIFKEKFGITPKQFQLKDFNLKF</sequence>
<dbReference type="InterPro" id="IPR009594">
    <property type="entry name" value="Tscrpt_reg_HTH_AraC_N"/>
</dbReference>
<keyword evidence="3" id="KW-0804">Transcription</keyword>
<protein>
    <submittedName>
        <fullName evidence="5">Transcriptional regulator</fullName>
    </submittedName>
</protein>
<accession>A0A7G1GC55</accession>
<dbReference type="Pfam" id="PF06719">
    <property type="entry name" value="AraC_N"/>
    <property type="match status" value="1"/>
</dbReference>
<evidence type="ECO:0000256" key="3">
    <source>
        <dbReference type="ARBA" id="ARBA00023163"/>
    </source>
</evidence>
<dbReference type="InParanoid" id="A0A7G1GC55"/>
<dbReference type="PRINTS" id="PR00032">
    <property type="entry name" value="HTHARAC"/>
</dbReference>
<organism evidence="5 6">
    <name type="scientific">Tepiditoga spiralis</name>
    <dbReference type="NCBI Taxonomy" id="2108365"/>
    <lineage>
        <taxon>Bacteria</taxon>
        <taxon>Thermotogati</taxon>
        <taxon>Thermotogota</taxon>
        <taxon>Thermotogae</taxon>
        <taxon>Petrotogales</taxon>
        <taxon>Petrotogaceae</taxon>
        <taxon>Tepiditoga</taxon>
    </lineage>
</organism>
<keyword evidence="1" id="KW-0805">Transcription regulation</keyword>
<dbReference type="GO" id="GO:0003700">
    <property type="term" value="F:DNA-binding transcription factor activity"/>
    <property type="evidence" value="ECO:0007669"/>
    <property type="project" value="InterPro"/>
</dbReference>
<dbReference type="KEGG" id="ocy:OSSY52_19200"/>
<dbReference type="PANTHER" id="PTHR43280">
    <property type="entry name" value="ARAC-FAMILY TRANSCRIPTIONAL REGULATOR"/>
    <property type="match status" value="1"/>
</dbReference>
<dbReference type="Gene3D" id="1.10.10.60">
    <property type="entry name" value="Homeodomain-like"/>
    <property type="match status" value="2"/>
</dbReference>
<dbReference type="InterPro" id="IPR009057">
    <property type="entry name" value="Homeodomain-like_sf"/>
</dbReference>
<dbReference type="InterPro" id="IPR020449">
    <property type="entry name" value="Tscrpt_reg_AraC-type_HTH"/>
</dbReference>
<dbReference type="Pfam" id="PF12833">
    <property type="entry name" value="HTH_18"/>
    <property type="match status" value="1"/>
</dbReference>
<dbReference type="Proteomes" id="UP000516361">
    <property type="component" value="Chromosome"/>
</dbReference>
<dbReference type="RefSeq" id="WP_190614541.1">
    <property type="nucleotide sequence ID" value="NZ_AP018712.1"/>
</dbReference>
<dbReference type="AlphaFoldDB" id="A0A7G1GC55"/>
<dbReference type="EMBL" id="AP018712">
    <property type="protein sequence ID" value="BBE31779.1"/>
    <property type="molecule type" value="Genomic_DNA"/>
</dbReference>
<dbReference type="PROSITE" id="PS00041">
    <property type="entry name" value="HTH_ARAC_FAMILY_1"/>
    <property type="match status" value="1"/>
</dbReference>
<dbReference type="PANTHER" id="PTHR43280:SF2">
    <property type="entry name" value="HTH-TYPE TRANSCRIPTIONAL REGULATOR EXSA"/>
    <property type="match status" value="1"/>
</dbReference>